<reference evidence="2 3" key="1">
    <citation type="submission" date="2024-09" db="EMBL/GenBank/DDBJ databases">
        <authorList>
            <person name="Sun Q."/>
            <person name="Mori K."/>
        </authorList>
    </citation>
    <scope>NUCLEOTIDE SEQUENCE [LARGE SCALE GENOMIC DNA]</scope>
    <source>
        <strain evidence="2 3">CCM 8654</strain>
    </source>
</reference>
<keyword evidence="1" id="KW-0732">Signal</keyword>
<keyword evidence="3" id="KW-1185">Reference proteome</keyword>
<comment type="caution">
    <text evidence="2">The sequence shown here is derived from an EMBL/GenBank/DDBJ whole genome shotgun (WGS) entry which is preliminary data.</text>
</comment>
<protein>
    <recommendedName>
        <fullName evidence="4">Secreted protein</fullName>
    </recommendedName>
</protein>
<evidence type="ECO:0008006" key="4">
    <source>
        <dbReference type="Google" id="ProtNLM"/>
    </source>
</evidence>
<dbReference type="EMBL" id="JBHLXH010000001">
    <property type="protein sequence ID" value="MFC0223206.1"/>
    <property type="molecule type" value="Genomic_DNA"/>
</dbReference>
<gene>
    <name evidence="2" type="ORF">ACFFJG_12005</name>
</gene>
<evidence type="ECO:0000313" key="3">
    <source>
        <dbReference type="Proteomes" id="UP001589698"/>
    </source>
</evidence>
<proteinExistence type="predicted"/>
<feature type="signal peptide" evidence="1">
    <location>
        <begin position="1"/>
        <end position="27"/>
    </location>
</feature>
<dbReference type="RefSeq" id="WP_378518962.1">
    <property type="nucleotide sequence ID" value="NZ_CBCSDI010000008.1"/>
</dbReference>
<sequence>MSIRQRSAVAVGSAVISLVAVHTPAGAAAEAPKQARKADSFWCYGTFDVIATRTFGPSDWKQQLGVRASDGARAVRVFHPSGRVDRYRFNNREANGTVWTTSATRGADACIVFSPGGQAAAQPEADNGYGWRTGYWQG</sequence>
<organism evidence="2 3">
    <name type="scientific">Nocardioides zeicaulis</name>
    <dbReference type="NCBI Taxonomy" id="1776857"/>
    <lineage>
        <taxon>Bacteria</taxon>
        <taxon>Bacillati</taxon>
        <taxon>Actinomycetota</taxon>
        <taxon>Actinomycetes</taxon>
        <taxon>Propionibacteriales</taxon>
        <taxon>Nocardioidaceae</taxon>
        <taxon>Nocardioides</taxon>
    </lineage>
</organism>
<feature type="chain" id="PRO_5047419983" description="Secreted protein" evidence="1">
    <location>
        <begin position="28"/>
        <end position="138"/>
    </location>
</feature>
<accession>A0ABV6E2J2</accession>
<dbReference type="Proteomes" id="UP001589698">
    <property type="component" value="Unassembled WGS sequence"/>
</dbReference>
<evidence type="ECO:0000313" key="2">
    <source>
        <dbReference type="EMBL" id="MFC0223206.1"/>
    </source>
</evidence>
<evidence type="ECO:0000256" key="1">
    <source>
        <dbReference type="SAM" id="SignalP"/>
    </source>
</evidence>
<name>A0ABV6E2J2_9ACTN</name>